<evidence type="ECO:0000313" key="3">
    <source>
        <dbReference type="Proteomes" id="UP000467124"/>
    </source>
</evidence>
<evidence type="ECO:0000256" key="1">
    <source>
        <dbReference type="SAM" id="Phobius"/>
    </source>
</evidence>
<dbReference type="Pfam" id="PF10861">
    <property type="entry name" value="DUF2784"/>
    <property type="match status" value="1"/>
</dbReference>
<dbReference type="AlphaFoldDB" id="A0A7K2IZA4"/>
<comment type="caution">
    <text evidence="2">The sequence shown here is derived from an EMBL/GenBank/DDBJ whole genome shotgun (WGS) entry which is preliminary data.</text>
</comment>
<accession>A0A7K2IZA4</accession>
<dbReference type="GeneID" id="91390250"/>
<keyword evidence="1" id="KW-1133">Transmembrane helix</keyword>
<dbReference type="Proteomes" id="UP000467124">
    <property type="component" value="Unassembled WGS sequence"/>
</dbReference>
<dbReference type="InterPro" id="IPR021218">
    <property type="entry name" value="DUF2784"/>
</dbReference>
<dbReference type="RefSeq" id="WP_017534869.1">
    <property type="nucleotide sequence ID" value="NZ_BAZE01000002.1"/>
</dbReference>
<proteinExistence type="predicted"/>
<feature type="transmembrane region" description="Helical" evidence="1">
    <location>
        <begin position="100"/>
        <end position="118"/>
    </location>
</feature>
<gene>
    <name evidence="2" type="ORF">GTW20_24365</name>
</gene>
<evidence type="ECO:0000313" key="2">
    <source>
        <dbReference type="EMBL" id="MYR35310.1"/>
    </source>
</evidence>
<reference evidence="2 3" key="1">
    <citation type="journal article" date="2019" name="Nat. Commun.">
        <title>The antimicrobial potential of Streptomyces from insect microbiomes.</title>
        <authorList>
            <person name="Chevrette M.G."/>
            <person name="Carlson C.M."/>
            <person name="Ortega H.E."/>
            <person name="Thomas C."/>
            <person name="Ananiev G.E."/>
            <person name="Barns K.J."/>
            <person name="Book A.J."/>
            <person name="Cagnazzo J."/>
            <person name="Carlos C."/>
            <person name="Flanigan W."/>
            <person name="Grubbs K.J."/>
            <person name="Horn H.A."/>
            <person name="Hoffmann F.M."/>
            <person name="Klassen J.L."/>
            <person name="Knack J.J."/>
            <person name="Lewin G.R."/>
            <person name="McDonald B.R."/>
            <person name="Muller L."/>
            <person name="Melo W.G.P."/>
            <person name="Pinto-Tomas A.A."/>
            <person name="Schmitz A."/>
            <person name="Wendt-Pienkowski E."/>
            <person name="Wildman S."/>
            <person name="Zhao M."/>
            <person name="Zhang F."/>
            <person name="Bugni T.S."/>
            <person name="Andes D.R."/>
            <person name="Pupo M.T."/>
            <person name="Currie C.R."/>
        </authorList>
    </citation>
    <scope>NUCLEOTIDE SEQUENCE [LARGE SCALE GENOMIC DNA]</scope>
    <source>
        <strain evidence="2 3">SID5840</strain>
    </source>
</reference>
<sequence>MSHFGILLIGHTAMVLHYLFFAYVVFGGFLALIRPRLFWPHLGVAAYALGILVVGWSCFLTEIENASREATGREVMENGFIDHHLTGVVYPEDQLMTSRFVIAGIIAASYALCAWRLYRARAARRRPVGVRTAE</sequence>
<dbReference type="EMBL" id="WWHY01000001">
    <property type="protein sequence ID" value="MYR35310.1"/>
    <property type="molecule type" value="Genomic_DNA"/>
</dbReference>
<feature type="transmembrane region" description="Helical" evidence="1">
    <location>
        <begin position="6"/>
        <end position="32"/>
    </location>
</feature>
<feature type="transmembrane region" description="Helical" evidence="1">
    <location>
        <begin position="44"/>
        <end position="63"/>
    </location>
</feature>
<keyword evidence="1" id="KW-0812">Transmembrane</keyword>
<protein>
    <submittedName>
        <fullName evidence="2">DUF2784 family protein</fullName>
    </submittedName>
</protein>
<organism evidence="2 3">
    <name type="scientific">Nocardiopsis alba</name>
    <dbReference type="NCBI Taxonomy" id="53437"/>
    <lineage>
        <taxon>Bacteria</taxon>
        <taxon>Bacillati</taxon>
        <taxon>Actinomycetota</taxon>
        <taxon>Actinomycetes</taxon>
        <taxon>Streptosporangiales</taxon>
        <taxon>Nocardiopsidaceae</taxon>
        <taxon>Nocardiopsis</taxon>
    </lineage>
</organism>
<name>A0A7K2IZA4_9ACTN</name>
<keyword evidence="1" id="KW-0472">Membrane</keyword>